<feature type="domain" description="RNA polymerase sigma-70 region 2" evidence="6">
    <location>
        <begin position="15"/>
        <end position="74"/>
    </location>
</feature>
<dbReference type="InterPro" id="IPR007627">
    <property type="entry name" value="RNA_pol_sigma70_r2"/>
</dbReference>
<organism evidence="8 9">
    <name type="scientific">Arthrobacter ginsengisoli</name>
    <dbReference type="NCBI Taxonomy" id="1356565"/>
    <lineage>
        <taxon>Bacteria</taxon>
        <taxon>Bacillati</taxon>
        <taxon>Actinomycetota</taxon>
        <taxon>Actinomycetes</taxon>
        <taxon>Micrococcales</taxon>
        <taxon>Micrococcaceae</taxon>
        <taxon>Arthrobacter</taxon>
    </lineage>
</organism>
<evidence type="ECO:0000256" key="4">
    <source>
        <dbReference type="ARBA" id="ARBA00023125"/>
    </source>
</evidence>
<reference evidence="8 9" key="1">
    <citation type="submission" date="2023-07" db="EMBL/GenBank/DDBJ databases">
        <title>Sorghum-associated microbial communities from plants grown in Nebraska, USA.</title>
        <authorList>
            <person name="Schachtman D."/>
        </authorList>
    </citation>
    <scope>NUCLEOTIDE SEQUENCE [LARGE SCALE GENOMIC DNA]</scope>
    <source>
        <strain evidence="8 9">BE167</strain>
    </source>
</reference>
<dbReference type="Pfam" id="PF08281">
    <property type="entry name" value="Sigma70_r4_2"/>
    <property type="match status" value="1"/>
</dbReference>
<dbReference type="Gene3D" id="1.10.10.10">
    <property type="entry name" value="Winged helix-like DNA-binding domain superfamily/Winged helix DNA-binding domain"/>
    <property type="match status" value="1"/>
</dbReference>
<evidence type="ECO:0000313" key="9">
    <source>
        <dbReference type="Proteomes" id="UP001252243"/>
    </source>
</evidence>
<protein>
    <submittedName>
        <fullName evidence="8">RNA polymerase sigma-70 factor (ECF subfamily)</fullName>
    </submittedName>
</protein>
<proteinExistence type="inferred from homology"/>
<comment type="caution">
    <text evidence="8">The sequence shown here is derived from an EMBL/GenBank/DDBJ whole genome shotgun (WGS) entry which is preliminary data.</text>
</comment>
<evidence type="ECO:0000313" key="8">
    <source>
        <dbReference type="EMBL" id="MDR7084935.1"/>
    </source>
</evidence>
<evidence type="ECO:0000256" key="5">
    <source>
        <dbReference type="ARBA" id="ARBA00023163"/>
    </source>
</evidence>
<keyword evidence="5" id="KW-0804">Transcription</keyword>
<sequence length="171" mass="19460">MLSERELAFIAIHKESYPRVYRFVRRRVESAEMAEELVFRVVWQKWGDEPRSDLAWLLTVARNLVGNAYRSRDRQQALQDKLRSAAVVRFGDESDNVAVQDALAKLRDKDRDILQLAYWDELSTAEIAGVLQCSESAAKVRLHRARAAFRKHMPPGAASIMAGSTTRKMGA</sequence>
<evidence type="ECO:0000259" key="6">
    <source>
        <dbReference type="Pfam" id="PF04542"/>
    </source>
</evidence>
<feature type="domain" description="RNA polymerase sigma factor 70 region 4 type 2" evidence="7">
    <location>
        <begin position="98"/>
        <end position="148"/>
    </location>
</feature>
<dbReference type="InterPro" id="IPR013324">
    <property type="entry name" value="RNA_pol_sigma_r3/r4-like"/>
</dbReference>
<dbReference type="SUPFAM" id="SSF88946">
    <property type="entry name" value="Sigma2 domain of RNA polymerase sigma factors"/>
    <property type="match status" value="1"/>
</dbReference>
<dbReference type="SUPFAM" id="SSF88659">
    <property type="entry name" value="Sigma3 and sigma4 domains of RNA polymerase sigma factors"/>
    <property type="match status" value="1"/>
</dbReference>
<keyword evidence="2" id="KW-0805">Transcription regulation</keyword>
<dbReference type="InterPro" id="IPR013249">
    <property type="entry name" value="RNA_pol_sigma70_r4_t2"/>
</dbReference>
<dbReference type="InterPro" id="IPR013325">
    <property type="entry name" value="RNA_pol_sigma_r2"/>
</dbReference>
<evidence type="ECO:0000256" key="3">
    <source>
        <dbReference type="ARBA" id="ARBA00023082"/>
    </source>
</evidence>
<dbReference type="InterPro" id="IPR039425">
    <property type="entry name" value="RNA_pol_sigma-70-like"/>
</dbReference>
<dbReference type="Gene3D" id="1.10.1740.10">
    <property type="match status" value="1"/>
</dbReference>
<dbReference type="InterPro" id="IPR014284">
    <property type="entry name" value="RNA_pol_sigma-70_dom"/>
</dbReference>
<keyword evidence="3" id="KW-0731">Sigma factor</keyword>
<dbReference type="Pfam" id="PF04542">
    <property type="entry name" value="Sigma70_r2"/>
    <property type="match status" value="1"/>
</dbReference>
<accession>A0ABU1UIH5</accession>
<dbReference type="CDD" id="cd06171">
    <property type="entry name" value="Sigma70_r4"/>
    <property type="match status" value="1"/>
</dbReference>
<evidence type="ECO:0000256" key="2">
    <source>
        <dbReference type="ARBA" id="ARBA00023015"/>
    </source>
</evidence>
<dbReference type="PANTHER" id="PTHR43133">
    <property type="entry name" value="RNA POLYMERASE ECF-TYPE SIGMA FACTO"/>
    <property type="match status" value="1"/>
</dbReference>
<dbReference type="Proteomes" id="UP001252243">
    <property type="component" value="Unassembled WGS sequence"/>
</dbReference>
<gene>
    <name evidence="8" type="ORF">J2X01_004254</name>
</gene>
<dbReference type="NCBIfam" id="TIGR02937">
    <property type="entry name" value="sigma70-ECF"/>
    <property type="match status" value="1"/>
</dbReference>
<dbReference type="EMBL" id="JAVDVQ010000037">
    <property type="protein sequence ID" value="MDR7084935.1"/>
    <property type="molecule type" value="Genomic_DNA"/>
</dbReference>
<comment type="similarity">
    <text evidence="1">Belongs to the sigma-70 factor family. ECF subfamily.</text>
</comment>
<evidence type="ECO:0000259" key="7">
    <source>
        <dbReference type="Pfam" id="PF08281"/>
    </source>
</evidence>
<name>A0ABU1UIH5_9MICC</name>
<dbReference type="RefSeq" id="WP_310062135.1">
    <property type="nucleotide sequence ID" value="NZ_JAVDVQ010000037.1"/>
</dbReference>
<evidence type="ECO:0000256" key="1">
    <source>
        <dbReference type="ARBA" id="ARBA00010641"/>
    </source>
</evidence>
<dbReference type="PANTHER" id="PTHR43133:SF8">
    <property type="entry name" value="RNA POLYMERASE SIGMA FACTOR HI_1459-RELATED"/>
    <property type="match status" value="1"/>
</dbReference>
<keyword evidence="9" id="KW-1185">Reference proteome</keyword>
<dbReference type="InterPro" id="IPR036388">
    <property type="entry name" value="WH-like_DNA-bd_sf"/>
</dbReference>
<keyword evidence="4" id="KW-0238">DNA-binding</keyword>